<accession>J3M676</accession>
<dbReference type="AlphaFoldDB" id="J3M676"/>
<dbReference type="Proteomes" id="UP000006038">
    <property type="component" value="Chromosome 5"/>
</dbReference>
<dbReference type="Gramene" id="OB05G21000.1">
    <property type="protein sequence ID" value="OB05G21000.1"/>
    <property type="gene ID" value="OB05G21000"/>
</dbReference>
<dbReference type="HOGENOM" id="CLU_2926334_0_0_1"/>
<proteinExistence type="predicted"/>
<dbReference type="EnsemblPlants" id="OB05G21000.1">
    <property type="protein sequence ID" value="OB05G21000.1"/>
    <property type="gene ID" value="OB05G21000"/>
</dbReference>
<evidence type="ECO:0000313" key="1">
    <source>
        <dbReference type="EnsemblPlants" id="OB05G21000.1"/>
    </source>
</evidence>
<organism evidence="1">
    <name type="scientific">Oryza brachyantha</name>
    <name type="common">malo sina</name>
    <dbReference type="NCBI Taxonomy" id="4533"/>
    <lineage>
        <taxon>Eukaryota</taxon>
        <taxon>Viridiplantae</taxon>
        <taxon>Streptophyta</taxon>
        <taxon>Embryophyta</taxon>
        <taxon>Tracheophyta</taxon>
        <taxon>Spermatophyta</taxon>
        <taxon>Magnoliopsida</taxon>
        <taxon>Liliopsida</taxon>
        <taxon>Poales</taxon>
        <taxon>Poaceae</taxon>
        <taxon>BOP clade</taxon>
        <taxon>Oryzoideae</taxon>
        <taxon>Oryzeae</taxon>
        <taxon>Oryzinae</taxon>
        <taxon>Oryza</taxon>
    </lineage>
</organism>
<evidence type="ECO:0000313" key="2">
    <source>
        <dbReference type="Proteomes" id="UP000006038"/>
    </source>
</evidence>
<name>J3M676_ORYBR</name>
<sequence>MDLVPGQSRVWQRWNRGQGQRIKVQHSGGGCLAKRKEKFQNYLSREGERLRQQDRAAMGKN</sequence>
<keyword evidence="2" id="KW-1185">Reference proteome</keyword>
<reference evidence="1" key="1">
    <citation type="journal article" date="2013" name="Nat. Commun.">
        <title>Whole-genome sequencing of Oryza brachyantha reveals mechanisms underlying Oryza genome evolution.</title>
        <authorList>
            <person name="Chen J."/>
            <person name="Huang Q."/>
            <person name="Gao D."/>
            <person name="Wang J."/>
            <person name="Lang Y."/>
            <person name="Liu T."/>
            <person name="Li B."/>
            <person name="Bai Z."/>
            <person name="Luis Goicoechea J."/>
            <person name="Liang C."/>
            <person name="Chen C."/>
            <person name="Zhang W."/>
            <person name="Sun S."/>
            <person name="Liao Y."/>
            <person name="Zhang X."/>
            <person name="Yang L."/>
            <person name="Song C."/>
            <person name="Wang M."/>
            <person name="Shi J."/>
            <person name="Liu G."/>
            <person name="Liu J."/>
            <person name="Zhou H."/>
            <person name="Zhou W."/>
            <person name="Yu Q."/>
            <person name="An N."/>
            <person name="Chen Y."/>
            <person name="Cai Q."/>
            <person name="Wang B."/>
            <person name="Liu B."/>
            <person name="Min J."/>
            <person name="Huang Y."/>
            <person name="Wu H."/>
            <person name="Li Z."/>
            <person name="Zhang Y."/>
            <person name="Yin Y."/>
            <person name="Song W."/>
            <person name="Jiang J."/>
            <person name="Jackson S.A."/>
            <person name="Wing R.A."/>
            <person name="Wang J."/>
            <person name="Chen M."/>
        </authorList>
    </citation>
    <scope>NUCLEOTIDE SEQUENCE [LARGE SCALE GENOMIC DNA]</scope>
    <source>
        <strain evidence="1">cv. IRGC 101232</strain>
    </source>
</reference>
<dbReference type="STRING" id="4533.J3M676"/>
<reference evidence="1" key="2">
    <citation type="submission" date="2013-04" db="UniProtKB">
        <authorList>
            <consortium name="EnsemblPlants"/>
        </authorList>
    </citation>
    <scope>IDENTIFICATION</scope>
</reference>
<protein>
    <submittedName>
        <fullName evidence="1">Uncharacterized protein</fullName>
    </submittedName>
</protein>